<name>G9MP33_HYPVG</name>
<accession>G9MP33</accession>
<protein>
    <submittedName>
        <fullName evidence="1">Uncharacterized protein</fullName>
    </submittedName>
</protein>
<keyword evidence="2" id="KW-1185">Reference proteome</keyword>
<dbReference type="VEuPathDB" id="FungiDB:TRIVIDRAFT_190577"/>
<dbReference type="AlphaFoldDB" id="G9MP33"/>
<reference evidence="1 2" key="1">
    <citation type="journal article" date="2011" name="Genome Biol.">
        <title>Comparative genome sequence analysis underscores mycoparasitism as the ancestral life style of Trichoderma.</title>
        <authorList>
            <person name="Kubicek C.P."/>
            <person name="Herrera-Estrella A."/>
            <person name="Seidl-Seiboth V."/>
            <person name="Martinez D.A."/>
            <person name="Druzhinina I.S."/>
            <person name="Thon M."/>
            <person name="Zeilinger S."/>
            <person name="Casas-Flores S."/>
            <person name="Horwitz B.A."/>
            <person name="Mukherjee P.K."/>
            <person name="Mukherjee M."/>
            <person name="Kredics L."/>
            <person name="Alcaraz L.D."/>
            <person name="Aerts A."/>
            <person name="Antal Z."/>
            <person name="Atanasova L."/>
            <person name="Cervantes-Badillo M.G."/>
            <person name="Challacombe J."/>
            <person name="Chertkov O."/>
            <person name="McCluskey K."/>
            <person name="Coulpier F."/>
            <person name="Deshpande N."/>
            <person name="von Doehren H."/>
            <person name="Ebbole D.J."/>
            <person name="Esquivel-Naranjo E.U."/>
            <person name="Fekete E."/>
            <person name="Flipphi M."/>
            <person name="Glaser F."/>
            <person name="Gomez-Rodriguez E.Y."/>
            <person name="Gruber S."/>
            <person name="Han C."/>
            <person name="Henrissat B."/>
            <person name="Hermosa R."/>
            <person name="Hernandez-Onate M."/>
            <person name="Karaffa L."/>
            <person name="Kosti I."/>
            <person name="Le Crom S."/>
            <person name="Lindquist E."/>
            <person name="Lucas S."/>
            <person name="Luebeck M."/>
            <person name="Luebeck P.S."/>
            <person name="Margeot A."/>
            <person name="Metz B."/>
            <person name="Misra M."/>
            <person name="Nevalainen H."/>
            <person name="Omann M."/>
            <person name="Packer N."/>
            <person name="Perrone G."/>
            <person name="Uresti-Rivera E.E."/>
            <person name="Salamov A."/>
            <person name="Schmoll M."/>
            <person name="Seiboth B."/>
            <person name="Shapiro H."/>
            <person name="Sukno S."/>
            <person name="Tamayo-Ramos J.A."/>
            <person name="Tisch D."/>
            <person name="Wiest A."/>
            <person name="Wilkinson H.H."/>
            <person name="Zhang M."/>
            <person name="Coutinho P.M."/>
            <person name="Kenerley C.M."/>
            <person name="Monte E."/>
            <person name="Baker S.E."/>
            <person name="Grigoriev I.V."/>
        </authorList>
    </citation>
    <scope>NUCLEOTIDE SEQUENCE [LARGE SCALE GENOMIC DNA]</scope>
    <source>
        <strain evidence="2">Gv29-8 / FGSC 10586</strain>
    </source>
</reference>
<gene>
    <name evidence="1" type="ORF">TRIVIDRAFT_190577</name>
</gene>
<organism evidence="1 2">
    <name type="scientific">Hypocrea virens (strain Gv29-8 / FGSC 10586)</name>
    <name type="common">Gliocladium virens</name>
    <name type="synonym">Trichoderma virens</name>
    <dbReference type="NCBI Taxonomy" id="413071"/>
    <lineage>
        <taxon>Eukaryota</taxon>
        <taxon>Fungi</taxon>
        <taxon>Dikarya</taxon>
        <taxon>Ascomycota</taxon>
        <taxon>Pezizomycotina</taxon>
        <taxon>Sordariomycetes</taxon>
        <taxon>Hypocreomycetidae</taxon>
        <taxon>Hypocreales</taxon>
        <taxon>Hypocreaceae</taxon>
        <taxon>Trichoderma</taxon>
    </lineage>
</organism>
<evidence type="ECO:0000313" key="1">
    <source>
        <dbReference type="EMBL" id="EHK23636.1"/>
    </source>
</evidence>
<evidence type="ECO:0000313" key="2">
    <source>
        <dbReference type="Proteomes" id="UP000007115"/>
    </source>
</evidence>
<dbReference type="HOGENOM" id="CLU_2794282_0_0_1"/>
<dbReference type="InParanoid" id="G9MP33"/>
<comment type="caution">
    <text evidence="1">The sequence shown here is derived from an EMBL/GenBank/DDBJ whole genome shotgun (WGS) entry which is preliminary data.</text>
</comment>
<dbReference type="EMBL" id="ABDF02000005">
    <property type="protein sequence ID" value="EHK23636.1"/>
    <property type="molecule type" value="Genomic_DNA"/>
</dbReference>
<dbReference type="Proteomes" id="UP000007115">
    <property type="component" value="Unassembled WGS sequence"/>
</dbReference>
<dbReference type="GeneID" id="25789463"/>
<sequence>MEWKEEGTHPLLLRVYDANKESEYSEQCRLGGLRTRDACTTSNGSYRLGGWKVDNGQMETGRNGRLYE</sequence>
<dbReference type="RefSeq" id="XP_013957848.1">
    <property type="nucleotide sequence ID" value="XM_014102373.1"/>
</dbReference>
<proteinExistence type="predicted"/>